<dbReference type="InterPro" id="IPR011330">
    <property type="entry name" value="Glyco_hydro/deAcase_b/a-brl"/>
</dbReference>
<evidence type="ECO:0000259" key="2">
    <source>
        <dbReference type="PROSITE" id="PS51677"/>
    </source>
</evidence>
<dbReference type="EMBL" id="LAZR01005551">
    <property type="protein sequence ID" value="KKM99000.1"/>
    <property type="molecule type" value="Genomic_DNA"/>
</dbReference>
<keyword evidence="1" id="KW-1133">Transmembrane helix</keyword>
<organism evidence="3">
    <name type="scientific">marine sediment metagenome</name>
    <dbReference type="NCBI Taxonomy" id="412755"/>
    <lineage>
        <taxon>unclassified sequences</taxon>
        <taxon>metagenomes</taxon>
        <taxon>ecological metagenomes</taxon>
    </lineage>
</organism>
<dbReference type="PANTHER" id="PTHR10587">
    <property type="entry name" value="GLYCOSYL TRANSFERASE-RELATED"/>
    <property type="match status" value="1"/>
</dbReference>
<protein>
    <recommendedName>
        <fullName evidence="2">NodB homology domain-containing protein</fullName>
    </recommendedName>
</protein>
<evidence type="ECO:0000313" key="3">
    <source>
        <dbReference type="EMBL" id="KKM99000.1"/>
    </source>
</evidence>
<accession>A0A0F9PDA0</accession>
<dbReference type="AlphaFoldDB" id="A0A0F9PDA0"/>
<dbReference type="PROSITE" id="PS51677">
    <property type="entry name" value="NODB"/>
    <property type="match status" value="1"/>
</dbReference>
<dbReference type="InterPro" id="IPR002509">
    <property type="entry name" value="NODB_dom"/>
</dbReference>
<dbReference type="Pfam" id="PF01522">
    <property type="entry name" value="Polysacc_deac_1"/>
    <property type="match status" value="1"/>
</dbReference>
<dbReference type="SUPFAM" id="SSF88713">
    <property type="entry name" value="Glycoside hydrolase/deacetylase"/>
    <property type="match status" value="1"/>
</dbReference>
<comment type="caution">
    <text evidence="3">The sequence shown here is derived from an EMBL/GenBank/DDBJ whole genome shotgun (WGS) entry which is preliminary data.</text>
</comment>
<evidence type="ECO:0000256" key="1">
    <source>
        <dbReference type="SAM" id="Phobius"/>
    </source>
</evidence>
<gene>
    <name evidence="3" type="ORF">LCGC14_1152310</name>
</gene>
<keyword evidence="1" id="KW-0472">Membrane</keyword>
<feature type="domain" description="NodB homology" evidence="2">
    <location>
        <begin position="183"/>
        <end position="362"/>
    </location>
</feature>
<feature type="transmembrane region" description="Helical" evidence="1">
    <location>
        <begin position="12"/>
        <end position="33"/>
    </location>
</feature>
<dbReference type="GO" id="GO:0016810">
    <property type="term" value="F:hydrolase activity, acting on carbon-nitrogen (but not peptide) bonds"/>
    <property type="evidence" value="ECO:0007669"/>
    <property type="project" value="InterPro"/>
</dbReference>
<dbReference type="InterPro" id="IPR050248">
    <property type="entry name" value="Polysacc_deacetylase_ArnD"/>
</dbReference>
<dbReference type="GO" id="GO:0005975">
    <property type="term" value="P:carbohydrate metabolic process"/>
    <property type="evidence" value="ECO:0007669"/>
    <property type="project" value="InterPro"/>
</dbReference>
<proteinExistence type="predicted"/>
<dbReference type="Gene3D" id="3.20.20.370">
    <property type="entry name" value="Glycoside hydrolase/deacetylase"/>
    <property type="match status" value="1"/>
</dbReference>
<name>A0A0F9PDA0_9ZZZZ</name>
<keyword evidence="1" id="KW-0812">Transmembrane</keyword>
<sequence>MKIKQTYDIQNISIFSVAVAAFIAVQILFYQFYYSVPITLNDQRIIAKKGEPLLDLLNKKNKVPKYGRLLDVDGKIIPDKKGNPPIVLVNEKRSNLAYPIEGSETIKTIAGSDKTESTVEKVEEVQSKLKYKGHGAFIYLIRKGRPGVRTIKRGLVSGKIVRSKWIITPQNYTIGKTNIRHRRVVALTFDDGPSKYTSLIMKILQQNKVKASFFLTGRNIKKRAKLLKVMAERHYTIGNHTYNHIPLNKAKTKEIKKELNMTDKEILKVTGSKPKWVRPPGGFLNSSAINYLVKNDYRISLWNIDTADWRGRSPRAIKGEILDNLKPGQVILMHDGGGNRIRTAQALPAIIKEIKAAGYRLVSLDELYRLIE</sequence>
<reference evidence="3" key="1">
    <citation type="journal article" date="2015" name="Nature">
        <title>Complex archaea that bridge the gap between prokaryotes and eukaryotes.</title>
        <authorList>
            <person name="Spang A."/>
            <person name="Saw J.H."/>
            <person name="Jorgensen S.L."/>
            <person name="Zaremba-Niedzwiedzka K."/>
            <person name="Martijn J."/>
            <person name="Lind A.E."/>
            <person name="van Eijk R."/>
            <person name="Schleper C."/>
            <person name="Guy L."/>
            <person name="Ettema T.J."/>
        </authorList>
    </citation>
    <scope>NUCLEOTIDE SEQUENCE</scope>
</reference>
<dbReference type="CDD" id="cd10917">
    <property type="entry name" value="CE4_NodB_like_6s_7s"/>
    <property type="match status" value="1"/>
</dbReference>